<dbReference type="PANTHER" id="PTHR46957:SF3">
    <property type="entry name" value="CYTOKINE RECEPTOR"/>
    <property type="match status" value="1"/>
</dbReference>
<feature type="signal peptide" evidence="1">
    <location>
        <begin position="1"/>
        <end position="18"/>
    </location>
</feature>
<name>A0A814U071_9BILA</name>
<comment type="caution">
    <text evidence="3">The sequence shown here is derived from an EMBL/GenBank/DDBJ whole genome shotgun (WGS) entry which is preliminary data.</text>
</comment>
<evidence type="ECO:0000259" key="2">
    <source>
        <dbReference type="PROSITE" id="PS50853"/>
    </source>
</evidence>
<dbReference type="GO" id="GO:0016020">
    <property type="term" value="C:membrane"/>
    <property type="evidence" value="ECO:0007669"/>
    <property type="project" value="UniProtKB-SubCell"/>
</dbReference>
<dbReference type="PROSITE" id="PS50853">
    <property type="entry name" value="FN3"/>
    <property type="match status" value="1"/>
</dbReference>
<keyword evidence="4" id="KW-1185">Reference proteome</keyword>
<dbReference type="InterPro" id="IPR036116">
    <property type="entry name" value="FN3_sf"/>
</dbReference>
<dbReference type="Proteomes" id="UP000663832">
    <property type="component" value="Unassembled WGS sequence"/>
</dbReference>
<evidence type="ECO:0000313" key="4">
    <source>
        <dbReference type="Proteomes" id="UP000663832"/>
    </source>
</evidence>
<dbReference type="Gene3D" id="2.60.40.10">
    <property type="entry name" value="Immunoglobulins"/>
    <property type="match status" value="1"/>
</dbReference>
<reference evidence="3" key="1">
    <citation type="submission" date="2021-02" db="EMBL/GenBank/DDBJ databases">
        <authorList>
            <person name="Nowell W R."/>
        </authorList>
    </citation>
    <scope>NUCLEOTIDE SEQUENCE</scope>
</reference>
<evidence type="ECO:0000256" key="1">
    <source>
        <dbReference type="SAM" id="SignalP"/>
    </source>
</evidence>
<protein>
    <recommendedName>
        <fullName evidence="2">Fibronectin type-III domain-containing protein</fullName>
    </recommendedName>
</protein>
<dbReference type="SMART" id="SM00060">
    <property type="entry name" value="FN3"/>
    <property type="match status" value="2"/>
</dbReference>
<sequence>MQGHRLILFTLFITVIHATKINFFDAYQEIVLVGNQSFIEANLIQLWVDVTECAPTPCSCYVEVNGLSGDPHHIDFLPGKPNKGYATITNLQPDTLYSFKLNCTGTDQTETRNIKTDYGRPSPPSDITFTLNSKRLQISWSRPLFPAGPIHNYRLTINTNSPIDNLPHDKLSYDITEDYVDGTEYKIVLVACNVNNKNEAVCSDANQGQATFIMGSTTTPPAGQTTTPTVPAGGTTTPTVPAGETTTKPNSSNIPSCSVAFLLFVFFFLVNNQVTY</sequence>
<feature type="domain" description="Fibronectin type-III" evidence="2">
    <location>
        <begin position="120"/>
        <end position="222"/>
    </location>
</feature>
<keyword evidence="1" id="KW-0732">Signal</keyword>
<evidence type="ECO:0000313" key="3">
    <source>
        <dbReference type="EMBL" id="CAF1168326.1"/>
    </source>
</evidence>
<accession>A0A814U071</accession>
<dbReference type="InterPro" id="IPR003961">
    <property type="entry name" value="FN3_dom"/>
</dbReference>
<dbReference type="Pfam" id="PF00041">
    <property type="entry name" value="fn3"/>
    <property type="match status" value="1"/>
</dbReference>
<dbReference type="InterPro" id="IPR050713">
    <property type="entry name" value="RTP_Phos/Ushers"/>
</dbReference>
<organism evidence="3 4">
    <name type="scientific">Adineta steineri</name>
    <dbReference type="NCBI Taxonomy" id="433720"/>
    <lineage>
        <taxon>Eukaryota</taxon>
        <taxon>Metazoa</taxon>
        <taxon>Spiralia</taxon>
        <taxon>Gnathifera</taxon>
        <taxon>Rotifera</taxon>
        <taxon>Eurotatoria</taxon>
        <taxon>Bdelloidea</taxon>
        <taxon>Adinetida</taxon>
        <taxon>Adinetidae</taxon>
        <taxon>Adineta</taxon>
    </lineage>
</organism>
<gene>
    <name evidence="3" type="ORF">QVE165_LOCUS23971</name>
</gene>
<dbReference type="EMBL" id="CAJNOM010000165">
    <property type="protein sequence ID" value="CAF1168326.1"/>
    <property type="molecule type" value="Genomic_DNA"/>
</dbReference>
<dbReference type="AlphaFoldDB" id="A0A814U071"/>
<dbReference type="OrthoDB" id="261433at2759"/>
<dbReference type="CDD" id="cd00063">
    <property type="entry name" value="FN3"/>
    <property type="match status" value="1"/>
</dbReference>
<feature type="chain" id="PRO_5032444731" description="Fibronectin type-III domain-containing protein" evidence="1">
    <location>
        <begin position="19"/>
        <end position="276"/>
    </location>
</feature>
<dbReference type="PANTHER" id="PTHR46957">
    <property type="entry name" value="CYTOKINE RECEPTOR"/>
    <property type="match status" value="1"/>
</dbReference>
<dbReference type="InterPro" id="IPR013783">
    <property type="entry name" value="Ig-like_fold"/>
</dbReference>
<proteinExistence type="predicted"/>
<dbReference type="SUPFAM" id="SSF49265">
    <property type="entry name" value="Fibronectin type III"/>
    <property type="match status" value="1"/>
</dbReference>